<feature type="domain" description="Small-subunit processome Utp12" evidence="5">
    <location>
        <begin position="125"/>
        <end position="227"/>
    </location>
</feature>
<evidence type="ECO:0000256" key="2">
    <source>
        <dbReference type="ARBA" id="ARBA00023242"/>
    </source>
</evidence>
<feature type="compositionally biased region" description="Acidic residues" evidence="4">
    <location>
        <begin position="275"/>
        <end position="289"/>
    </location>
</feature>
<proteinExistence type="inferred from homology"/>
<dbReference type="AlphaFoldDB" id="A0AAV3Q9H5"/>
<comment type="caution">
    <text evidence="6">The sequence shown here is derived from an EMBL/GenBank/DDBJ whole genome shotgun (WGS) entry which is preliminary data.</text>
</comment>
<dbReference type="GO" id="GO:0000462">
    <property type="term" value="P:maturation of SSU-rRNA from tricistronic rRNA transcript (SSU-rRNA, 5.8S rRNA, LSU-rRNA)"/>
    <property type="evidence" value="ECO:0007669"/>
    <property type="project" value="TreeGrafter"/>
</dbReference>
<reference evidence="6 7" key="1">
    <citation type="submission" date="2024-01" db="EMBL/GenBank/DDBJ databases">
        <title>The complete chloroplast genome sequence of Lithospermum erythrorhizon: insights into the phylogenetic relationship among Boraginaceae species and the maternal lineages of purple gromwells.</title>
        <authorList>
            <person name="Okada T."/>
            <person name="Watanabe K."/>
        </authorList>
    </citation>
    <scope>NUCLEOTIDE SEQUENCE [LARGE SCALE GENOMIC DNA]</scope>
</reference>
<feature type="region of interest" description="Disordered" evidence="4">
    <location>
        <begin position="230"/>
        <end position="289"/>
    </location>
</feature>
<dbReference type="PANTHER" id="PTHR44267">
    <property type="entry name" value="WD REPEAT-CONTAINING PROTEIN 43"/>
    <property type="match status" value="1"/>
</dbReference>
<dbReference type="InterPro" id="IPR007148">
    <property type="entry name" value="SSU_processome_Utp12"/>
</dbReference>
<sequence length="289" mass="31592">MTQVTISTTGDEQKDVSPSSLAKGKSKKSGSSRSRKSKNKRSSSHLEDTNGEMLVHNNGYGDTMDKSQIEDDMKEPTMGEKLASLNLESNGTQNSEKTEDSSPCTKPPSADSVRVLLKQALHADDRALLIDCLFRQDEKIIANSVSQLTLSDAVKLLQSLVSLIHHRGAVLACALPWLRSLLLQHSSGIMSHESSLLSLNSLYQLIESRVSTFNQALQLSSSLDLLHSGTIDDGEEENDVTPFIYEDKDDSDEEDGSGESMETESDEDVGKPEVFDDFSDFEGNDGMAE</sequence>
<accession>A0AAV3Q9H5</accession>
<keyword evidence="2" id="KW-0539">Nucleus</keyword>
<dbReference type="EMBL" id="BAABME010003458">
    <property type="protein sequence ID" value="GAA0158877.1"/>
    <property type="molecule type" value="Genomic_DNA"/>
</dbReference>
<evidence type="ECO:0000259" key="5">
    <source>
        <dbReference type="Pfam" id="PF04003"/>
    </source>
</evidence>
<feature type="compositionally biased region" description="Basic residues" evidence="4">
    <location>
        <begin position="24"/>
        <end position="43"/>
    </location>
</feature>
<dbReference type="Proteomes" id="UP001454036">
    <property type="component" value="Unassembled WGS sequence"/>
</dbReference>
<evidence type="ECO:0000256" key="4">
    <source>
        <dbReference type="SAM" id="MobiDB-lite"/>
    </source>
</evidence>
<feature type="compositionally biased region" description="Polar residues" evidence="4">
    <location>
        <begin position="1"/>
        <end position="10"/>
    </location>
</feature>
<name>A0AAV3Q9H5_LITER</name>
<gene>
    <name evidence="6" type="ORF">LIER_15793</name>
</gene>
<dbReference type="PANTHER" id="PTHR44267:SF1">
    <property type="entry name" value="WD REPEAT-CONTAINING PROTEIN 43"/>
    <property type="match status" value="1"/>
</dbReference>
<evidence type="ECO:0000313" key="6">
    <source>
        <dbReference type="EMBL" id="GAA0158877.1"/>
    </source>
</evidence>
<evidence type="ECO:0000256" key="3">
    <source>
        <dbReference type="ARBA" id="ARBA00038335"/>
    </source>
</evidence>
<organism evidence="6 7">
    <name type="scientific">Lithospermum erythrorhizon</name>
    <name type="common">Purple gromwell</name>
    <name type="synonym">Lithospermum officinale var. erythrorhizon</name>
    <dbReference type="NCBI Taxonomy" id="34254"/>
    <lineage>
        <taxon>Eukaryota</taxon>
        <taxon>Viridiplantae</taxon>
        <taxon>Streptophyta</taxon>
        <taxon>Embryophyta</taxon>
        <taxon>Tracheophyta</taxon>
        <taxon>Spermatophyta</taxon>
        <taxon>Magnoliopsida</taxon>
        <taxon>eudicotyledons</taxon>
        <taxon>Gunneridae</taxon>
        <taxon>Pentapetalae</taxon>
        <taxon>asterids</taxon>
        <taxon>lamiids</taxon>
        <taxon>Boraginales</taxon>
        <taxon>Boraginaceae</taxon>
        <taxon>Boraginoideae</taxon>
        <taxon>Lithospermeae</taxon>
        <taxon>Lithospermum</taxon>
    </lineage>
</organism>
<comment type="subcellular location">
    <subcellularLocation>
        <location evidence="1">Nucleus</location>
    </subcellularLocation>
</comment>
<comment type="similarity">
    <text evidence="3">Belongs to the UTP5 family.</text>
</comment>
<evidence type="ECO:0000313" key="7">
    <source>
        <dbReference type="Proteomes" id="UP001454036"/>
    </source>
</evidence>
<dbReference type="InterPro" id="IPR052414">
    <property type="entry name" value="U3_snoRNA-assoc_WDR"/>
</dbReference>
<feature type="compositionally biased region" description="Acidic residues" evidence="4">
    <location>
        <begin position="247"/>
        <end position="267"/>
    </location>
</feature>
<protein>
    <recommendedName>
        <fullName evidence="5">Small-subunit processome Utp12 domain-containing protein</fullName>
    </recommendedName>
</protein>
<evidence type="ECO:0000256" key="1">
    <source>
        <dbReference type="ARBA" id="ARBA00004123"/>
    </source>
</evidence>
<dbReference type="Pfam" id="PF04003">
    <property type="entry name" value="Utp12"/>
    <property type="match status" value="1"/>
</dbReference>
<dbReference type="GO" id="GO:0005730">
    <property type="term" value="C:nucleolus"/>
    <property type="evidence" value="ECO:0007669"/>
    <property type="project" value="TreeGrafter"/>
</dbReference>
<feature type="region of interest" description="Disordered" evidence="4">
    <location>
        <begin position="1"/>
        <end position="67"/>
    </location>
</feature>
<feature type="region of interest" description="Disordered" evidence="4">
    <location>
        <begin position="87"/>
        <end position="109"/>
    </location>
</feature>
<keyword evidence="7" id="KW-1185">Reference proteome</keyword>